<dbReference type="GO" id="GO:0006508">
    <property type="term" value="P:proteolysis"/>
    <property type="evidence" value="ECO:0007669"/>
    <property type="project" value="UniProtKB-KW"/>
</dbReference>
<keyword evidence="2" id="KW-0378">Hydrolase</keyword>
<dbReference type="InterPro" id="IPR001254">
    <property type="entry name" value="Trypsin_dom"/>
</dbReference>
<evidence type="ECO:0000256" key="4">
    <source>
        <dbReference type="ARBA" id="ARBA00023157"/>
    </source>
</evidence>
<keyword evidence="1" id="KW-0645">Protease</keyword>
<dbReference type="OMA" id="ARMCHAD"/>
<dbReference type="PROSITE" id="PS00134">
    <property type="entry name" value="TRYPSIN_HIS"/>
    <property type="match status" value="1"/>
</dbReference>
<dbReference type="SUPFAM" id="SSF50494">
    <property type="entry name" value="Trypsin-like serine proteases"/>
    <property type="match status" value="1"/>
</dbReference>
<dbReference type="CDD" id="cd00112">
    <property type="entry name" value="LDLa"/>
    <property type="match status" value="1"/>
</dbReference>
<evidence type="ECO:0000256" key="3">
    <source>
        <dbReference type="ARBA" id="ARBA00022825"/>
    </source>
</evidence>
<dbReference type="STRING" id="109280.ENSHCOP00000009136"/>
<dbReference type="SMART" id="SM00202">
    <property type="entry name" value="SR"/>
    <property type="match status" value="1"/>
</dbReference>
<dbReference type="InterPro" id="IPR009003">
    <property type="entry name" value="Peptidase_S1_PA"/>
</dbReference>
<dbReference type="PANTHER" id="PTHR24252">
    <property type="entry name" value="ACROSIN-RELATED"/>
    <property type="match status" value="1"/>
</dbReference>
<feature type="disulfide bond" evidence="5">
    <location>
        <begin position="68"/>
        <end position="83"/>
    </location>
</feature>
<feature type="domain" description="Peptidase S1" evidence="7">
    <location>
        <begin position="176"/>
        <end position="408"/>
    </location>
</feature>
<keyword evidence="10" id="KW-1185">Reference proteome</keyword>
<organism evidence="9 10">
    <name type="scientific">Hippocampus comes</name>
    <name type="common">Tiger tail seahorse</name>
    <dbReference type="NCBI Taxonomy" id="109280"/>
    <lineage>
        <taxon>Eukaryota</taxon>
        <taxon>Metazoa</taxon>
        <taxon>Chordata</taxon>
        <taxon>Craniata</taxon>
        <taxon>Vertebrata</taxon>
        <taxon>Euteleostomi</taxon>
        <taxon>Actinopterygii</taxon>
        <taxon>Neopterygii</taxon>
        <taxon>Teleostei</taxon>
        <taxon>Neoteleostei</taxon>
        <taxon>Acanthomorphata</taxon>
        <taxon>Syngnathiaria</taxon>
        <taxon>Syngnathiformes</taxon>
        <taxon>Syngnathoidei</taxon>
        <taxon>Syngnathidae</taxon>
        <taxon>Hippocampus</taxon>
    </lineage>
</organism>
<dbReference type="GO" id="GO:0004252">
    <property type="term" value="F:serine-type endopeptidase activity"/>
    <property type="evidence" value="ECO:0007669"/>
    <property type="project" value="InterPro"/>
</dbReference>
<feature type="disulfide bond" evidence="5">
    <location>
        <begin position="49"/>
        <end position="61"/>
    </location>
</feature>
<accession>A0A3Q2Y7P9</accession>
<dbReference type="SUPFAM" id="SSF57424">
    <property type="entry name" value="LDL receptor-like module"/>
    <property type="match status" value="1"/>
</dbReference>
<name>A0A3Q2Y7P9_HIPCM</name>
<dbReference type="GeneTree" id="ENSGT00940000155207"/>
<dbReference type="SMART" id="SM00192">
    <property type="entry name" value="LDLa"/>
    <property type="match status" value="1"/>
</dbReference>
<dbReference type="InterPro" id="IPR001190">
    <property type="entry name" value="SRCR"/>
</dbReference>
<dbReference type="PRINTS" id="PR00722">
    <property type="entry name" value="CHYMOTRYPSIN"/>
</dbReference>
<dbReference type="PROSITE" id="PS50068">
    <property type="entry name" value="LDLRA_2"/>
    <property type="match status" value="1"/>
</dbReference>
<evidence type="ECO:0000259" key="7">
    <source>
        <dbReference type="PROSITE" id="PS50240"/>
    </source>
</evidence>
<dbReference type="GO" id="GO:0016020">
    <property type="term" value="C:membrane"/>
    <property type="evidence" value="ECO:0007669"/>
    <property type="project" value="InterPro"/>
</dbReference>
<dbReference type="Pfam" id="PF15494">
    <property type="entry name" value="SRCR_2"/>
    <property type="match status" value="1"/>
</dbReference>
<protein>
    <submittedName>
        <fullName evidence="9">Transmembrane serine protease 2</fullName>
    </submittedName>
</protein>
<evidence type="ECO:0000256" key="6">
    <source>
        <dbReference type="PROSITE-ProRule" id="PRU00196"/>
    </source>
</evidence>
<dbReference type="InterPro" id="IPR001314">
    <property type="entry name" value="Peptidase_S1A"/>
</dbReference>
<proteinExistence type="predicted"/>
<keyword evidence="3" id="KW-0720">Serine protease</keyword>
<dbReference type="Gene3D" id="3.10.250.10">
    <property type="entry name" value="SRCR-like domain"/>
    <property type="match status" value="1"/>
</dbReference>
<dbReference type="PROSITE" id="PS50287">
    <property type="entry name" value="SRCR_2"/>
    <property type="match status" value="1"/>
</dbReference>
<evidence type="ECO:0000259" key="8">
    <source>
        <dbReference type="PROSITE" id="PS50287"/>
    </source>
</evidence>
<dbReference type="Pfam" id="PF00089">
    <property type="entry name" value="Trypsin"/>
    <property type="match status" value="1"/>
</dbReference>
<sequence>CCSSCCWRASSWLITVSTRNPHVLHLLSGLNTHLMKSLLCAFLADSSTCVHGTPCGGHTGCVWESQWCDGVVDCPAGQDEAHCVRLHGTSFLLQIFSTQTKQWRTVCSHGWTAQLGQASCRDIGYSGSLSGCTNAPFKNMTTHCISTFVFCTFCSNYCPNNTVVTLRCTGVNSSRASRGQQASLGAWPWQVSLQLAGSHRCGGAIISPNWIVTAAHCAHMTSNPGDWSVYAGLVEPLGIHFNPAHAVGHVVAHERFDRVTYRNDIALMRLSKPLDFAASSNIGPVCLPNVGLNISAPLNVWTTGYAVSVNGDSPYLVEAQVSLVDVAGCNSSTAYKGLISKEMLCSKGAQTGSDACKTDSGGPLVWQRDGSWWLVGENIWPESCIDLNKPGVYNNITYFLDWIYHQMKVTK</sequence>
<dbReference type="InterPro" id="IPR043504">
    <property type="entry name" value="Peptidase_S1_PA_chymotrypsin"/>
</dbReference>
<dbReference type="PROSITE" id="PS50240">
    <property type="entry name" value="TRYPSIN_DOM"/>
    <property type="match status" value="1"/>
</dbReference>
<evidence type="ECO:0000256" key="2">
    <source>
        <dbReference type="ARBA" id="ARBA00022801"/>
    </source>
</evidence>
<keyword evidence="4 5" id="KW-1015">Disulfide bond</keyword>
<comment type="caution">
    <text evidence="6">Lacks conserved residue(s) required for the propagation of feature annotation.</text>
</comment>
<dbReference type="InterPro" id="IPR036772">
    <property type="entry name" value="SRCR-like_dom_sf"/>
</dbReference>
<evidence type="ECO:0000313" key="10">
    <source>
        <dbReference type="Proteomes" id="UP000264820"/>
    </source>
</evidence>
<dbReference type="Ensembl" id="ENSHCOT00000015180.1">
    <property type="protein sequence ID" value="ENSHCOP00000009136.1"/>
    <property type="gene ID" value="ENSHCOG00000011555.1"/>
</dbReference>
<reference evidence="9" key="1">
    <citation type="submission" date="2025-08" db="UniProtKB">
        <authorList>
            <consortium name="Ensembl"/>
        </authorList>
    </citation>
    <scope>IDENTIFICATION</scope>
</reference>
<dbReference type="Gene3D" id="4.10.400.10">
    <property type="entry name" value="Low-density Lipoprotein Receptor"/>
    <property type="match status" value="1"/>
</dbReference>
<dbReference type="SMART" id="SM00020">
    <property type="entry name" value="Tryp_SPc"/>
    <property type="match status" value="1"/>
</dbReference>
<dbReference type="AlphaFoldDB" id="A0A3Q2Y7P9"/>
<dbReference type="PANTHER" id="PTHR24252:SF30">
    <property type="entry name" value="TRANSMEMBRANE SERINE PROTEASE 2"/>
    <property type="match status" value="1"/>
</dbReference>
<evidence type="ECO:0000256" key="1">
    <source>
        <dbReference type="ARBA" id="ARBA00022670"/>
    </source>
</evidence>
<evidence type="ECO:0000313" key="9">
    <source>
        <dbReference type="Ensembl" id="ENSHCOP00000009136.1"/>
    </source>
</evidence>
<dbReference type="Proteomes" id="UP000264820">
    <property type="component" value="Unplaced"/>
</dbReference>
<evidence type="ECO:0000256" key="5">
    <source>
        <dbReference type="PROSITE-ProRule" id="PRU00124"/>
    </source>
</evidence>
<dbReference type="InterPro" id="IPR002172">
    <property type="entry name" value="LDrepeatLR_classA_rpt"/>
</dbReference>
<dbReference type="SUPFAM" id="SSF56487">
    <property type="entry name" value="SRCR-like"/>
    <property type="match status" value="1"/>
</dbReference>
<dbReference type="FunFam" id="2.40.10.10:FF:000003">
    <property type="entry name" value="Transmembrane serine protease 3"/>
    <property type="match status" value="1"/>
</dbReference>
<dbReference type="InterPro" id="IPR036055">
    <property type="entry name" value="LDL_receptor-like_sf"/>
</dbReference>
<dbReference type="InterPro" id="IPR018114">
    <property type="entry name" value="TRYPSIN_HIS"/>
</dbReference>
<reference evidence="9" key="2">
    <citation type="submission" date="2025-09" db="UniProtKB">
        <authorList>
            <consortium name="Ensembl"/>
        </authorList>
    </citation>
    <scope>IDENTIFICATION</scope>
</reference>
<dbReference type="Gene3D" id="2.40.10.10">
    <property type="entry name" value="Trypsin-like serine proteases"/>
    <property type="match status" value="1"/>
</dbReference>
<dbReference type="CDD" id="cd00190">
    <property type="entry name" value="Tryp_SPc"/>
    <property type="match status" value="1"/>
</dbReference>
<feature type="domain" description="SRCR" evidence="8">
    <location>
        <begin position="93"/>
        <end position="169"/>
    </location>
</feature>